<comment type="catalytic activity">
    <reaction evidence="3">
        <text>N-formyl-L-kynurenine + H2O = L-kynurenine + formate + H(+)</text>
        <dbReference type="Rhea" id="RHEA:13009"/>
        <dbReference type="ChEBI" id="CHEBI:15377"/>
        <dbReference type="ChEBI" id="CHEBI:15378"/>
        <dbReference type="ChEBI" id="CHEBI:15740"/>
        <dbReference type="ChEBI" id="CHEBI:57959"/>
        <dbReference type="ChEBI" id="CHEBI:58629"/>
        <dbReference type="EC" id="3.5.1.9"/>
    </reaction>
</comment>
<sequence length="313" mass="33657">MTDSLRRTEYYYGKDNVLQNVAVWEFPEDKIAEPAPGATKYWLIFIHGGAWRDPRSTFSEAEPTINALLDPSSRWHIPDAPSRVAGFASLNYRLSPHPSFTQDAATTPSFATRTARHPDHLADVLTGLRFLQRRLGLGGDYVLFGHSAGAMLAYQALLGTACLGGADLSSSSSSAADDVTLPAAVVGFEGIYDLVGLDGRMGGGYAGFMEAAFGADRGAWRDASPATAKGSFGAWTGGRGPRLAVLAQSVGDELVDMPEVGTMEGRLREDGVRDLLVFRDLEGGHFDVLNDGSFARVLIKTLEELGRLKSLEK</sequence>
<dbReference type="PANTHER" id="PTHR48081:SF33">
    <property type="entry name" value="KYNURENINE FORMAMIDASE"/>
    <property type="match status" value="1"/>
</dbReference>
<evidence type="ECO:0000259" key="4">
    <source>
        <dbReference type="Pfam" id="PF12697"/>
    </source>
</evidence>
<organism evidence="5 6">
    <name type="scientific">Diaporthe australafricana</name>
    <dbReference type="NCBI Taxonomy" id="127596"/>
    <lineage>
        <taxon>Eukaryota</taxon>
        <taxon>Fungi</taxon>
        <taxon>Dikarya</taxon>
        <taxon>Ascomycota</taxon>
        <taxon>Pezizomycotina</taxon>
        <taxon>Sordariomycetes</taxon>
        <taxon>Sordariomycetidae</taxon>
        <taxon>Diaporthales</taxon>
        <taxon>Diaporthaceae</taxon>
        <taxon>Diaporthe</taxon>
    </lineage>
</organism>
<dbReference type="EMBL" id="JAWRVE010000106">
    <property type="protein sequence ID" value="KAL1858246.1"/>
    <property type="molecule type" value="Genomic_DNA"/>
</dbReference>
<dbReference type="InterPro" id="IPR050300">
    <property type="entry name" value="GDXG_lipolytic_enzyme"/>
</dbReference>
<evidence type="ECO:0000313" key="5">
    <source>
        <dbReference type="EMBL" id="KAL1858246.1"/>
    </source>
</evidence>
<reference evidence="5 6" key="1">
    <citation type="journal article" date="2024" name="IMA Fungus">
        <title>IMA Genome - F19 : A genome assembly and annotation guide to empower mycologists, including annotated draft genome sequences of Ceratocystis pirilliformis, Diaporthe australafricana, Fusarium ophioides, Paecilomyces lecythidis, and Sporothrix stenoceras.</title>
        <authorList>
            <person name="Aylward J."/>
            <person name="Wilson A.M."/>
            <person name="Visagie C.M."/>
            <person name="Spraker J."/>
            <person name="Barnes I."/>
            <person name="Buitendag C."/>
            <person name="Ceriani C."/>
            <person name="Del Mar Angel L."/>
            <person name="du Plessis D."/>
            <person name="Fuchs T."/>
            <person name="Gasser K."/>
            <person name="Kramer D."/>
            <person name="Li W."/>
            <person name="Munsamy K."/>
            <person name="Piso A."/>
            <person name="Price J.L."/>
            <person name="Sonnekus B."/>
            <person name="Thomas C."/>
            <person name="van der Nest A."/>
            <person name="van Dijk A."/>
            <person name="van Heerden A."/>
            <person name="van Vuuren N."/>
            <person name="Yilmaz N."/>
            <person name="Duong T.A."/>
            <person name="van der Merwe N.A."/>
            <person name="Wingfield M.J."/>
            <person name="Wingfield B.D."/>
        </authorList>
    </citation>
    <scope>NUCLEOTIDE SEQUENCE [LARGE SCALE GENOMIC DNA]</scope>
    <source>
        <strain evidence="5 6">CMW 18300</strain>
    </source>
</reference>
<comment type="domain">
    <text evidence="3">The main chain amide nitrogen atoms of the second glycine and its adjacent residue in the HGGXW motif define the oxyanion hole, and stabilize the oxyanion that forms during the nucleophilic attack by the catalytic serine during substrate cleavage.</text>
</comment>
<name>A0ABR3WC79_9PEZI</name>
<accession>A0ABR3WC79</accession>
<feature type="short sequence motif" description="HGGXW" evidence="3">
    <location>
        <begin position="47"/>
        <end position="51"/>
    </location>
</feature>
<comment type="function">
    <text evidence="3">Catalyzes the hydrolysis of N-formyl-L-kynurenine to L-kynurenine, the second step in the kynurenine pathway of tryptophan degradation. Kynurenine may be further oxidized to nicotinic acid, NAD(H) and NADP(H). Required for elimination of toxic metabolites.</text>
</comment>
<evidence type="ECO:0000256" key="1">
    <source>
        <dbReference type="ARBA" id="ARBA00022801"/>
    </source>
</evidence>
<comment type="pathway">
    <text evidence="3">Amino-acid degradation; L-tryptophan degradation via kynurenine pathway; L-kynurenine from L-tryptophan: step 2/2.</text>
</comment>
<dbReference type="Pfam" id="PF12697">
    <property type="entry name" value="Abhydrolase_6"/>
    <property type="match status" value="1"/>
</dbReference>
<proteinExistence type="inferred from homology"/>
<comment type="subunit">
    <text evidence="3">Homodimer.</text>
</comment>
<dbReference type="InterPro" id="IPR027519">
    <property type="entry name" value="KFase_ver/fungi-typ"/>
</dbReference>
<dbReference type="HAMAP" id="MF_03014">
    <property type="entry name" value="KFase"/>
    <property type="match status" value="1"/>
</dbReference>
<comment type="similarity">
    <text evidence="3">Belongs to the kynurenine formamidase family.</text>
</comment>
<dbReference type="InterPro" id="IPR000073">
    <property type="entry name" value="AB_hydrolase_1"/>
</dbReference>
<comment type="caution">
    <text evidence="5">The sequence shown here is derived from an EMBL/GenBank/DDBJ whole genome shotgun (WGS) entry which is preliminary data.</text>
</comment>
<keyword evidence="6" id="KW-1185">Reference proteome</keyword>
<keyword evidence="2 3" id="KW-0823">Tryptophan catabolism</keyword>
<dbReference type="Gene3D" id="3.40.50.1820">
    <property type="entry name" value="alpha/beta hydrolase"/>
    <property type="match status" value="1"/>
</dbReference>
<feature type="domain" description="AB hydrolase-1" evidence="4">
    <location>
        <begin position="43"/>
        <end position="242"/>
    </location>
</feature>
<protein>
    <recommendedName>
        <fullName evidence="3">Kynurenine formamidase</fullName>
        <shortName evidence="3">KFA</shortName>
        <shortName evidence="3">KFase</shortName>
        <ecNumber evidence="3">3.5.1.9</ecNumber>
    </recommendedName>
    <alternativeName>
        <fullName evidence="3">Arylformamidase</fullName>
    </alternativeName>
    <alternativeName>
        <fullName evidence="3">N-formylkynurenine formamidase</fullName>
        <shortName evidence="3">FKF</shortName>
    </alternativeName>
</protein>
<keyword evidence="1 3" id="KW-0378">Hydrolase</keyword>
<dbReference type="PANTHER" id="PTHR48081">
    <property type="entry name" value="AB HYDROLASE SUPERFAMILY PROTEIN C4A8.06C"/>
    <property type="match status" value="1"/>
</dbReference>
<evidence type="ECO:0000313" key="6">
    <source>
        <dbReference type="Proteomes" id="UP001583177"/>
    </source>
</evidence>
<gene>
    <name evidence="5" type="primary">BNA7</name>
    <name evidence="5" type="ORF">Daus18300_009992</name>
</gene>
<feature type="active site" description="Nucleophile" evidence="3">
    <location>
        <position position="147"/>
    </location>
</feature>
<dbReference type="EC" id="3.5.1.9" evidence="3"/>
<dbReference type="SUPFAM" id="SSF53474">
    <property type="entry name" value="alpha/beta-Hydrolases"/>
    <property type="match status" value="1"/>
</dbReference>
<dbReference type="InterPro" id="IPR029058">
    <property type="entry name" value="AB_hydrolase_fold"/>
</dbReference>
<evidence type="ECO:0000256" key="3">
    <source>
        <dbReference type="HAMAP-Rule" id="MF_03014"/>
    </source>
</evidence>
<evidence type="ECO:0000256" key="2">
    <source>
        <dbReference type="ARBA" id="ARBA00023079"/>
    </source>
</evidence>
<feature type="active site" evidence="3">
    <location>
        <position position="285"/>
    </location>
</feature>
<feature type="active site" evidence="3">
    <location>
        <position position="252"/>
    </location>
</feature>
<dbReference type="GO" id="GO:0004061">
    <property type="term" value="F:arylformamidase activity"/>
    <property type="evidence" value="ECO:0007669"/>
    <property type="project" value="UniProtKB-EC"/>
</dbReference>
<dbReference type="Proteomes" id="UP001583177">
    <property type="component" value="Unassembled WGS sequence"/>
</dbReference>